<dbReference type="AlphaFoldDB" id="A0A1J4RY55"/>
<accession>A0A1J4RY55</accession>
<keyword evidence="1" id="KW-0732">Signal</keyword>
<reference evidence="2 3" key="1">
    <citation type="journal article" date="2016" name="Environ. Microbiol.">
        <title>Genomic resolution of a cold subsurface aquifer community provides metabolic insights for novel microbes adapted to high CO concentrations.</title>
        <authorList>
            <person name="Probst A.J."/>
            <person name="Castelle C.J."/>
            <person name="Singh A."/>
            <person name="Brown C.T."/>
            <person name="Anantharaman K."/>
            <person name="Sharon I."/>
            <person name="Hug L.A."/>
            <person name="Burstein D."/>
            <person name="Emerson J.B."/>
            <person name="Thomas B.C."/>
            <person name="Banfield J.F."/>
        </authorList>
    </citation>
    <scope>NUCLEOTIDE SEQUENCE [LARGE SCALE GENOMIC DNA]</scope>
    <source>
        <strain evidence="2">CG1_02_44_10</strain>
    </source>
</reference>
<comment type="caution">
    <text evidence="2">The sequence shown here is derived from an EMBL/GenBank/DDBJ whole genome shotgun (WGS) entry which is preliminary data.</text>
</comment>
<name>A0A1J4RY55_9BACT</name>
<sequence length="1022" mass="112032">MKKIIFVILPLLLLSFLLAKPSIAGPKVIPGTTPVITGPNPGPPVGVTCGNTMCLPGEVCIKYPQDLDLHCVAQSIIDDPITPIGNDPDVPEDCWKQLGSQNGIFPPNSACWNHFQNTQVDIFQYERTCIYEPVVRYSADRFLNSLTPEKDQPFTMCGIGESGPGGPPAPGGGNFDCTVSMLVYTDVREAETGSYGPSVDAEASYSADFIAQNYLYTSLFGRPMDLSAGYDPQNTAGNHGRPTREAYRTYWRLLPASNQANLRSFVLNMADKDQIDNIIFNFTDRNGLDKKTSFKKLYNALSKQVILFWHWPFVRVGCLTDYPVCPEYAQATQSLKPTFQDLREMATELDLGWLVDASIGLYETAISAFGGDLDGPYAAFVPLDFNSTRSYIVKKKDEFEEEMYFKDPWYNPRLIDQYNSGRYGTNKPGLTNVSRESVPYVGAIYQGLLSPKFGMLPALQPQWIIDKYASPSGISDYRIGNTPLSLPEVKLAQKGFLERIEEEAVAIISNPLGWLWNKVNNLFTDDELKKVGYTENEIDNLNGKVKDGYYNVACPLPVSYHLMAPKTAAGHKGDPNQIPADDHHQVISIAGDKLAWNYNPECRPPDEKEVCDIYGNNCHTEYDSCPINDWAGKYKDPGSGMCCTRKWSVEGIKHGKTLNILNNPKQTDIKEAVVNNDQYSFYKMMLPDGIDKTVDASIDAPIARNFVSYRGLGVNAGNTATAPNGNSEILNPAEPINRVNNLAQDSMHILQNCWAVPKALQNSPRCVPLPTPTQTPDSCTGEAFKKIDPNPTRPSAKAENYFNSNIKTKLDADKSLTEAYAKAEEQTGVPCEVLAGIHFEEANNDPTLDLQSGASLGGRSLTESAVAAAEELLEKAGGSINNMTTLIKALSYYNGGGNQNCQSGGSNNCASTNQCGMTVACATDTTCATSPGTCACNCNGGVQEPGSCRATCASGFPYQFNYTFCAPKSIGYDDPYVTNWWISPEHDTMYLLYTYDCTATTPTIHDHPGSLTAAISLFLSEK</sequence>
<feature type="chain" id="PRO_5013131361" evidence="1">
    <location>
        <begin position="25"/>
        <end position="1022"/>
    </location>
</feature>
<organism evidence="2 3">
    <name type="scientific">Candidatus Collierbacteria bacterium CG1_02_44_10</name>
    <dbReference type="NCBI Taxonomy" id="1805087"/>
    <lineage>
        <taxon>Bacteria</taxon>
        <taxon>Candidatus Collieribacteriota</taxon>
    </lineage>
</organism>
<evidence type="ECO:0000256" key="1">
    <source>
        <dbReference type="SAM" id="SignalP"/>
    </source>
</evidence>
<dbReference type="Proteomes" id="UP000182345">
    <property type="component" value="Unassembled WGS sequence"/>
</dbReference>
<protein>
    <submittedName>
        <fullName evidence="2">Uncharacterized protein</fullName>
    </submittedName>
</protein>
<evidence type="ECO:0000313" key="2">
    <source>
        <dbReference type="EMBL" id="OIN92032.1"/>
    </source>
</evidence>
<feature type="signal peptide" evidence="1">
    <location>
        <begin position="1"/>
        <end position="24"/>
    </location>
</feature>
<proteinExistence type="predicted"/>
<gene>
    <name evidence="2" type="ORF">AUJ42_01010</name>
</gene>
<evidence type="ECO:0000313" key="3">
    <source>
        <dbReference type="Proteomes" id="UP000182345"/>
    </source>
</evidence>
<dbReference type="EMBL" id="MNUK01000027">
    <property type="protein sequence ID" value="OIN92032.1"/>
    <property type="molecule type" value="Genomic_DNA"/>
</dbReference>